<name>A0A6J4UWG0_9BACT</name>
<dbReference type="AlphaFoldDB" id="A0A6J4UWG0"/>
<dbReference type="EMBL" id="CADCWL010000084">
    <property type="protein sequence ID" value="CAA9562504.1"/>
    <property type="molecule type" value="Genomic_DNA"/>
</dbReference>
<organism evidence="2">
    <name type="scientific">uncultured Thermomicrobiales bacterium</name>
    <dbReference type="NCBI Taxonomy" id="1645740"/>
    <lineage>
        <taxon>Bacteria</taxon>
        <taxon>Pseudomonadati</taxon>
        <taxon>Thermomicrobiota</taxon>
        <taxon>Thermomicrobia</taxon>
        <taxon>Thermomicrobiales</taxon>
        <taxon>environmental samples</taxon>
    </lineage>
</organism>
<feature type="compositionally biased region" description="Basic residues" evidence="1">
    <location>
        <begin position="11"/>
        <end position="22"/>
    </location>
</feature>
<feature type="compositionally biased region" description="Basic and acidic residues" evidence="1">
    <location>
        <begin position="30"/>
        <end position="44"/>
    </location>
</feature>
<feature type="non-terminal residue" evidence="2">
    <location>
        <position position="97"/>
    </location>
</feature>
<evidence type="ECO:0000256" key="1">
    <source>
        <dbReference type="SAM" id="MobiDB-lite"/>
    </source>
</evidence>
<accession>A0A6J4UWG0</accession>
<sequence>AEALVQPGIPVRRRRSCRRRSGPRCPVGDAGRDRRARSPPDRGGRTGPGAPPGRGAPPLASGRRPRSRPRAPPPPVLRRQRPPRINAFTGRTETVAM</sequence>
<evidence type="ECO:0000313" key="2">
    <source>
        <dbReference type="EMBL" id="CAA9562504.1"/>
    </source>
</evidence>
<feature type="region of interest" description="Disordered" evidence="1">
    <location>
        <begin position="1"/>
        <end position="97"/>
    </location>
</feature>
<feature type="non-terminal residue" evidence="2">
    <location>
        <position position="1"/>
    </location>
</feature>
<gene>
    <name evidence="2" type="ORF">AVDCRST_MAG19-1931</name>
</gene>
<proteinExistence type="predicted"/>
<protein>
    <submittedName>
        <fullName evidence="2">Uncharacterized protein</fullName>
    </submittedName>
</protein>
<reference evidence="2" key="1">
    <citation type="submission" date="2020-02" db="EMBL/GenBank/DDBJ databases">
        <authorList>
            <person name="Meier V. D."/>
        </authorList>
    </citation>
    <scope>NUCLEOTIDE SEQUENCE</scope>
    <source>
        <strain evidence="2">AVDCRST_MAG19</strain>
    </source>
</reference>